<organism evidence="2 3">
    <name type="scientific">Nothophoma quercina</name>
    <dbReference type="NCBI Taxonomy" id="749835"/>
    <lineage>
        <taxon>Eukaryota</taxon>
        <taxon>Fungi</taxon>
        <taxon>Dikarya</taxon>
        <taxon>Ascomycota</taxon>
        <taxon>Pezizomycotina</taxon>
        <taxon>Dothideomycetes</taxon>
        <taxon>Pleosporomycetidae</taxon>
        <taxon>Pleosporales</taxon>
        <taxon>Pleosporineae</taxon>
        <taxon>Didymellaceae</taxon>
        <taxon>Nothophoma</taxon>
    </lineage>
</organism>
<feature type="compositionally biased region" description="Acidic residues" evidence="1">
    <location>
        <begin position="79"/>
        <end position="91"/>
    </location>
</feature>
<evidence type="ECO:0000313" key="2">
    <source>
        <dbReference type="EMBL" id="KAL1608800.1"/>
    </source>
</evidence>
<name>A0ABR3RWI8_9PLEO</name>
<feature type="region of interest" description="Disordered" evidence="1">
    <location>
        <begin position="159"/>
        <end position="240"/>
    </location>
</feature>
<protein>
    <submittedName>
        <fullName evidence="2">Uncharacterized protein</fullName>
    </submittedName>
</protein>
<reference evidence="2 3" key="1">
    <citation type="submission" date="2024-02" db="EMBL/GenBank/DDBJ databases">
        <title>De novo assembly and annotation of 12 fungi associated with fruit tree decline syndrome in Ontario, Canada.</title>
        <authorList>
            <person name="Sulman M."/>
            <person name="Ellouze W."/>
            <person name="Ilyukhin E."/>
        </authorList>
    </citation>
    <scope>NUCLEOTIDE SEQUENCE [LARGE SCALE GENOMIC DNA]</scope>
    <source>
        <strain evidence="2 3">M97-236</strain>
    </source>
</reference>
<feature type="region of interest" description="Disordered" evidence="1">
    <location>
        <begin position="1"/>
        <end position="50"/>
    </location>
</feature>
<dbReference type="EMBL" id="JAKIXB020000005">
    <property type="protein sequence ID" value="KAL1608800.1"/>
    <property type="molecule type" value="Genomic_DNA"/>
</dbReference>
<comment type="caution">
    <text evidence="2">The sequence shown here is derived from an EMBL/GenBank/DDBJ whole genome shotgun (WGS) entry which is preliminary data.</text>
</comment>
<keyword evidence="3" id="KW-1185">Reference proteome</keyword>
<feature type="compositionally biased region" description="Basic and acidic residues" evidence="1">
    <location>
        <begin position="180"/>
        <end position="200"/>
    </location>
</feature>
<feature type="region of interest" description="Disordered" evidence="1">
    <location>
        <begin position="64"/>
        <end position="142"/>
    </location>
</feature>
<feature type="compositionally biased region" description="Polar residues" evidence="1">
    <location>
        <begin position="616"/>
        <end position="632"/>
    </location>
</feature>
<evidence type="ECO:0000313" key="3">
    <source>
        <dbReference type="Proteomes" id="UP001521222"/>
    </source>
</evidence>
<feature type="region of interest" description="Disordered" evidence="1">
    <location>
        <begin position="596"/>
        <end position="632"/>
    </location>
</feature>
<feature type="compositionally biased region" description="Basic and acidic residues" evidence="1">
    <location>
        <begin position="92"/>
        <end position="128"/>
    </location>
</feature>
<feature type="compositionally biased region" description="Low complexity" evidence="1">
    <location>
        <begin position="1"/>
        <end position="16"/>
    </location>
</feature>
<feature type="compositionally biased region" description="Basic and acidic residues" evidence="1">
    <location>
        <begin position="159"/>
        <end position="172"/>
    </location>
</feature>
<evidence type="ECO:0000256" key="1">
    <source>
        <dbReference type="SAM" id="MobiDB-lite"/>
    </source>
</evidence>
<accession>A0ABR3RWI8</accession>
<proteinExistence type="predicted"/>
<dbReference type="Proteomes" id="UP001521222">
    <property type="component" value="Unassembled WGS sequence"/>
</dbReference>
<gene>
    <name evidence="2" type="ORF">SLS59_001991</name>
</gene>
<sequence length="632" mass="69552">MTSTPATAASPSSPAAELGTLSSKMPPSEVPLPENAVDTPSSSQFLESHAPHISITLNNVNDVRELDASGSQQRANSDNESDDDLEEGEIAEDAKGDKEEHTETMVLDDHMIEEHLNVSKDTTHEDFRVTQTPSEDGLSTDVRKIDDVGATKTAKAYKPDGEERVYTTREATDSDVDVSEEGKREDSDGVQDDLVKKEGDAAVGIGGEESFGDDEDTATETQEANDALAQPRSVPPHMRPSFKGPVTQNLGAQQLGRDWPTPVPRAPRVFCPPSGYQPSRPPVDLDELQRMRAQLMKARNDLEVERKVNAEMRRTVGAEKQASISAAMSDMLTELLQKQADALAAKAKIQEKDRELQHREQKIAQLEAYLADGQKQLKFQLEEQGIRMMSAVEEAHLCRDVELKLRHQFFDIEGKIGIQVERLRHQEAAQKIREQEYKASIRDALETEIREQLVQGVRAKAVVSKATEVVYERGLPDGKQVVGVKAPEETLKREFLKGYAACYRSLTALYNLRNGHVTADSPELAFLFDPTHSENPHNMGLSIGRVQDMAEKAEKGMDGVITSSKPVEGVAARAAVIVKEPQAIPDAVTLHGQNQAQFSEAGSSRPVHIAHRSEQARSTPVQRSQQEGPSCR</sequence>